<evidence type="ECO:0000256" key="11">
    <source>
        <dbReference type="PROSITE-ProRule" id="PRU00782"/>
    </source>
</evidence>
<evidence type="ECO:0000256" key="6">
    <source>
        <dbReference type="ARBA" id="ARBA00022860"/>
    </source>
</evidence>
<feature type="coiled-coil region" evidence="12">
    <location>
        <begin position="1234"/>
        <end position="1268"/>
    </location>
</feature>
<keyword evidence="3" id="KW-0677">Repeat</keyword>
<dbReference type="FunFam" id="1.20.58.530:FF:000002">
    <property type="entry name" value="Class V myosin"/>
    <property type="match status" value="1"/>
</dbReference>
<dbReference type="CDD" id="cd01380">
    <property type="entry name" value="MYSc_Myo5"/>
    <property type="match status" value="1"/>
</dbReference>
<dbReference type="Pfam" id="PF01843">
    <property type="entry name" value="DIL"/>
    <property type="match status" value="1"/>
</dbReference>
<feature type="coiled-coil region" evidence="12">
    <location>
        <begin position="912"/>
        <end position="949"/>
    </location>
</feature>
<reference evidence="17" key="2">
    <citation type="submission" date="2025-08" db="UniProtKB">
        <authorList>
            <consortium name="Ensembl"/>
        </authorList>
    </citation>
    <scope>IDENTIFICATION</scope>
</reference>
<feature type="coiled-coil region" evidence="12">
    <location>
        <begin position="1011"/>
        <end position="1045"/>
    </location>
</feature>
<evidence type="ECO:0000256" key="12">
    <source>
        <dbReference type="SAM" id="Coils"/>
    </source>
</evidence>
<dbReference type="Gene3D" id="1.20.58.530">
    <property type="match status" value="1"/>
</dbReference>
<dbReference type="GO" id="GO:0016020">
    <property type="term" value="C:membrane"/>
    <property type="evidence" value="ECO:0007669"/>
    <property type="project" value="TreeGrafter"/>
</dbReference>
<dbReference type="InterPro" id="IPR004009">
    <property type="entry name" value="SH3_Myosin"/>
</dbReference>
<keyword evidence="2" id="KW-0597">Phosphoprotein</keyword>
<dbReference type="InterPro" id="IPR000048">
    <property type="entry name" value="IQ_motif_EF-hand-BS"/>
</dbReference>
<proteinExistence type="inferred from homology"/>
<dbReference type="PRINTS" id="PR00193">
    <property type="entry name" value="MYOSINHEAVY"/>
</dbReference>
<dbReference type="SMART" id="SM00015">
    <property type="entry name" value="IQ"/>
    <property type="match status" value="6"/>
</dbReference>
<evidence type="ECO:0000256" key="13">
    <source>
        <dbReference type="SAM" id="MobiDB-lite"/>
    </source>
</evidence>
<evidence type="ECO:0000259" key="14">
    <source>
        <dbReference type="PROSITE" id="PS51126"/>
    </source>
</evidence>
<dbReference type="GeneTree" id="ENSGT00940000155402"/>
<dbReference type="PROSITE" id="PS51456">
    <property type="entry name" value="MYOSIN_MOTOR"/>
    <property type="match status" value="1"/>
</dbReference>
<feature type="binding site" evidence="11">
    <location>
        <begin position="180"/>
        <end position="187"/>
    </location>
    <ligand>
        <name>ATP</name>
        <dbReference type="ChEBI" id="CHEBI:30616"/>
    </ligand>
</feature>
<keyword evidence="4 11" id="KW-0547">Nucleotide-binding</keyword>
<dbReference type="Gene3D" id="3.40.850.10">
    <property type="entry name" value="Kinesin motor domain"/>
    <property type="match status" value="1"/>
</dbReference>
<evidence type="ECO:0000259" key="15">
    <source>
        <dbReference type="PROSITE" id="PS51456"/>
    </source>
</evidence>
<dbReference type="Proteomes" id="UP000314982">
    <property type="component" value="Unassembled WGS sequence"/>
</dbReference>
<evidence type="ECO:0000256" key="8">
    <source>
        <dbReference type="ARBA" id="ARBA00023123"/>
    </source>
</evidence>
<protein>
    <submittedName>
        <fullName evidence="17">Myosin VB</fullName>
    </submittedName>
</protein>
<name>A0A4W5Q0H0_9TELE</name>
<dbReference type="PANTHER" id="PTHR13140:SF356">
    <property type="entry name" value="UNCONVENTIONAL MYOSIN-VB"/>
    <property type="match status" value="1"/>
</dbReference>
<keyword evidence="8 11" id="KW-0518">Myosin</keyword>
<dbReference type="InterPro" id="IPR001609">
    <property type="entry name" value="Myosin_head_motor_dom-like"/>
</dbReference>
<dbReference type="GO" id="GO:0016459">
    <property type="term" value="C:myosin complex"/>
    <property type="evidence" value="ECO:0007669"/>
    <property type="project" value="UniProtKB-KW"/>
</dbReference>
<reference evidence="17" key="3">
    <citation type="submission" date="2025-09" db="UniProtKB">
        <authorList>
            <consortium name="Ensembl"/>
        </authorList>
    </citation>
    <scope>IDENTIFICATION</scope>
</reference>
<keyword evidence="5 11" id="KW-0067">ATP-binding</keyword>
<dbReference type="GO" id="GO:0005524">
    <property type="term" value="F:ATP binding"/>
    <property type="evidence" value="ECO:0007669"/>
    <property type="project" value="UniProtKB-UniRule"/>
</dbReference>
<feature type="region of interest" description="Disordered" evidence="13">
    <location>
        <begin position="613"/>
        <end position="647"/>
    </location>
</feature>
<evidence type="ECO:0000256" key="10">
    <source>
        <dbReference type="ARBA" id="ARBA00023203"/>
    </source>
</evidence>
<evidence type="ECO:0000259" key="16">
    <source>
        <dbReference type="PROSITE" id="PS51844"/>
    </source>
</evidence>
<evidence type="ECO:0000313" key="17">
    <source>
        <dbReference type="Ensembl" id="ENSHHUP00000065939.1"/>
    </source>
</evidence>
<dbReference type="SMART" id="SM01132">
    <property type="entry name" value="DIL"/>
    <property type="match status" value="1"/>
</dbReference>
<dbReference type="SMART" id="SM00242">
    <property type="entry name" value="MYSc"/>
    <property type="match status" value="1"/>
</dbReference>
<reference evidence="18" key="1">
    <citation type="submission" date="2018-06" db="EMBL/GenBank/DDBJ databases">
        <title>Genome assembly of Danube salmon.</title>
        <authorList>
            <person name="Macqueen D.J."/>
            <person name="Gundappa M.K."/>
        </authorList>
    </citation>
    <scope>NUCLEOTIDE SEQUENCE [LARGE SCALE GENOMIC DNA]</scope>
</reference>
<keyword evidence="9 11" id="KW-0505">Motor protein</keyword>
<dbReference type="InterPro" id="IPR002710">
    <property type="entry name" value="Dilute_dom"/>
</dbReference>
<dbReference type="GO" id="GO:0007015">
    <property type="term" value="P:actin filament organization"/>
    <property type="evidence" value="ECO:0007669"/>
    <property type="project" value="TreeGrafter"/>
</dbReference>
<dbReference type="PROSITE" id="PS51844">
    <property type="entry name" value="SH3_LIKE"/>
    <property type="match status" value="1"/>
</dbReference>
<dbReference type="PROSITE" id="PS50096">
    <property type="entry name" value="IQ"/>
    <property type="match status" value="5"/>
</dbReference>
<evidence type="ECO:0000313" key="18">
    <source>
        <dbReference type="Proteomes" id="UP000314982"/>
    </source>
</evidence>
<dbReference type="GO" id="GO:0005516">
    <property type="term" value="F:calmodulin binding"/>
    <property type="evidence" value="ECO:0007669"/>
    <property type="project" value="UniProtKB-KW"/>
</dbReference>
<dbReference type="Pfam" id="PF00612">
    <property type="entry name" value="IQ"/>
    <property type="match status" value="6"/>
</dbReference>
<dbReference type="GO" id="GO:0000146">
    <property type="term" value="F:microfilament motor activity"/>
    <property type="evidence" value="ECO:0007669"/>
    <property type="project" value="TreeGrafter"/>
</dbReference>
<evidence type="ECO:0000256" key="2">
    <source>
        <dbReference type="ARBA" id="ARBA00022553"/>
    </source>
</evidence>
<keyword evidence="10 11" id="KW-0009">Actin-binding</keyword>
<comment type="similarity">
    <text evidence="1 11">Belongs to the TRAFAC class myosin-kinesin ATPase superfamily. Myosin family.</text>
</comment>
<dbReference type="Gene3D" id="1.10.10.820">
    <property type="match status" value="1"/>
</dbReference>
<evidence type="ECO:0000256" key="1">
    <source>
        <dbReference type="ARBA" id="ARBA00008314"/>
    </source>
</evidence>
<dbReference type="GO" id="GO:0051015">
    <property type="term" value="F:actin filament binding"/>
    <property type="evidence" value="ECO:0007669"/>
    <property type="project" value="TreeGrafter"/>
</dbReference>
<dbReference type="Gene3D" id="1.20.5.190">
    <property type="match status" value="3"/>
</dbReference>
<feature type="region of interest" description="Actin-binding" evidence="11">
    <location>
        <begin position="656"/>
        <end position="678"/>
    </location>
</feature>
<dbReference type="InterPro" id="IPR036103">
    <property type="entry name" value="MYSc_Myo5"/>
</dbReference>
<dbReference type="Gene3D" id="1.20.120.720">
    <property type="entry name" value="Myosin VI head, motor domain, U50 subdomain"/>
    <property type="match status" value="1"/>
</dbReference>
<dbReference type="FunFam" id="1.20.5.190:FF:000001">
    <property type="entry name" value="unconventional myosin-Va"/>
    <property type="match status" value="1"/>
</dbReference>
<evidence type="ECO:0000256" key="4">
    <source>
        <dbReference type="ARBA" id="ARBA00022741"/>
    </source>
</evidence>
<keyword evidence="18" id="KW-1185">Reference proteome</keyword>
<dbReference type="SUPFAM" id="SSF52540">
    <property type="entry name" value="P-loop containing nucleoside triphosphate hydrolases"/>
    <property type="match status" value="2"/>
</dbReference>
<dbReference type="PROSITE" id="PS51126">
    <property type="entry name" value="DILUTE"/>
    <property type="match status" value="1"/>
</dbReference>
<feature type="compositionally biased region" description="Low complexity" evidence="13">
    <location>
        <begin position="615"/>
        <end position="626"/>
    </location>
</feature>
<feature type="coiled-coil region" evidence="12">
    <location>
        <begin position="1106"/>
        <end position="1171"/>
    </location>
</feature>
<dbReference type="InterPro" id="IPR058662">
    <property type="entry name" value="Myo5a/b_dom"/>
</dbReference>
<keyword evidence="6" id="KW-0112">Calmodulin-binding</keyword>
<dbReference type="Pfam" id="PF25966">
    <property type="entry name" value="Myo5a"/>
    <property type="match status" value="1"/>
</dbReference>
<dbReference type="FunFam" id="3.30.70.1590:FF:000003">
    <property type="entry name" value="Myosin-Va isoform 1"/>
    <property type="match status" value="1"/>
</dbReference>
<dbReference type="Pfam" id="PF00063">
    <property type="entry name" value="Myosin_head"/>
    <property type="match status" value="1"/>
</dbReference>
<sequence length="1712" mass="197065">MKRQQKEPNTIVKKQEEKIDYEVYCQYTRVWIPDPEDVWRAAEIVKDYTEGDSILYLKLEDETPLEYRIGPKDNALPFLRNPDILVGENDLTALSYLHEPAVLHNLKVRFTESNHIYTYCGIVLVAINPYEQLQIYGEEVINAYSGQNMGDMDPHIFAVAEEAYKQMARDERNQSIIVSGESGAGKTVSAKYAMRFFATVGGSANDTNVEEKVLASSPIMEAIGNAKTTRNDNSSRFGKYIQIGFDRSYHIIGANMRTYLLEKSRVVFQAEDERNYHIFYQLCASASLPEFKDLALTSAEDFIFTSQGENIFIEGVNDAEDFEKTREAFTLLGVNDSNQSSIFRIIASILHLGNVEICSERDGDSCHILNDPHLTHFCQLLGVELEQMEHWLCHRKLVTTSETYVKNVSRKQAANARDALAKHIYAHMFDWIVEYVNKSLHTSSKQHSFIGVLDIYGFETFEINSFEQFCINYANEKLQQQFNQHVFKLEQEEYMKEQIPWTLIDFYDNQPCIDVIEAKLGILDLLDEECKVPKGTDQNWCQKLYDRLSSSVHFQKPRMSNTSFIVIHFADKVEYQCDGFLEKNRDTVYEEQINILKASKFQLVADLFQDTNKDSSISTSSSSKSSRVNVRAAKPTPKVPNKEHRKTVGHQFRSSLQLLMETLNATTPHYVRCIKPNDVKEAFSFESRRAVQQLRACGVLETIRISAAGYPSRWTYPDFFNRYRVLMKKSDMTEGDKKLVCRNLLETLVKDPDKFQFGKTKIFFRAGQVAYLEKLRADKFRSACIKIQKTVRGWLQRVRYQKIRKSAINLQRYGRGYMARRYAEQLRLTRAALICQKQYRMVRERRDYLRVRQAVVTIQAFTRGMLARRIFQEFLLHHKAIIIQKHVQGWLTRRKFRRARNAAITIQCAYRRMRAKRELKQLKIEARSAQHLKKLNTGMENKIVQLQRKMDDQVQSKNHGSTHFIGRSTLFWKASSLHNELKLLKLLNVAFIILFSLKEESQLESSASQSVGRVQAELDEERQRYQNLLREFSRLEQRYDNLQEAKVTVCVCLCVHVNVLCQDRYPMVPGLVLPFSSNLATRETILLRAAWNCQCSLYFGRVFPQRQELESENKKLKNDLNELRKAIADRASQNSSSNELQDGYNLLLGQLKAANEELEVRKEEVLILRSQIVSAPHQKEETTNDIAYCNHLLSPSSPCLPLTPLSFFSLSPPHPLSPSSSPCLPRPLSPRLLEAQLQSQARKHKDELAAFNTQIELLKDDIEKKQEILNHTMSLSPEAQVEYSVQQEITRLTNDNLVRTLQPPTPPLIHYELKVSLTAATSQPTKAKPQLTRQVTVQRREKDFEGMLEYYKEDEALLVKTLITDMKPHAVSATVPCLPAYILFMCIRHADYINDDQKVHSLLTSTINAIKKVLKTFYTFELLLDLSPYTMHFRDNTAKQNEHCLKNFDLAEYRQVLSDLSIQIYQQLIKVAEHMMQPMIVSAMLESESIPSLAGVKPMGYRNRSSSMDGEGPGSYTLEALIKQLGQFHGVMGEHGLDPEIAGQVVRQLFYSINAVTLNNLLLRKDVCSWSTGMQLRYNISQMEEWLRGKNLHQSGAVVNIEPVIQAAQLLQVKKKTSQDAEAICSLCTSLTMQQIVKILNLYTPLNEFEERVTVSFIRNIQNRLQDRNDVPMLLVDTKHTFPVLFPYTPSALSLETLHIPANLSLDFLTRV</sequence>
<accession>A0A4W5Q0H0</accession>
<evidence type="ECO:0000256" key="9">
    <source>
        <dbReference type="ARBA" id="ARBA00023175"/>
    </source>
</evidence>
<feature type="domain" description="Dilute" evidence="14">
    <location>
        <begin position="1404"/>
        <end position="1667"/>
    </location>
</feature>
<feature type="domain" description="Myosin N-terminal SH3-like" evidence="16">
    <location>
        <begin position="25"/>
        <end position="77"/>
    </location>
</feature>
<dbReference type="Gene3D" id="3.30.70.1590">
    <property type="match status" value="1"/>
</dbReference>
<dbReference type="InterPro" id="IPR036961">
    <property type="entry name" value="Kinesin_motor_dom_sf"/>
</dbReference>
<evidence type="ECO:0000256" key="5">
    <source>
        <dbReference type="ARBA" id="ARBA00022840"/>
    </source>
</evidence>
<evidence type="ECO:0000256" key="3">
    <source>
        <dbReference type="ARBA" id="ARBA00022737"/>
    </source>
</evidence>
<dbReference type="PANTHER" id="PTHR13140">
    <property type="entry name" value="MYOSIN"/>
    <property type="match status" value="1"/>
</dbReference>
<dbReference type="FunFam" id="1.10.10.820:FF:000001">
    <property type="entry name" value="Myosin heavy chain"/>
    <property type="match status" value="1"/>
</dbReference>
<dbReference type="GO" id="GO:0005737">
    <property type="term" value="C:cytoplasm"/>
    <property type="evidence" value="ECO:0007669"/>
    <property type="project" value="TreeGrafter"/>
</dbReference>
<feature type="domain" description="Myosin motor" evidence="15">
    <location>
        <begin position="86"/>
        <end position="777"/>
    </location>
</feature>
<organism evidence="17 18">
    <name type="scientific">Hucho hucho</name>
    <name type="common">huchen</name>
    <dbReference type="NCBI Taxonomy" id="62062"/>
    <lineage>
        <taxon>Eukaryota</taxon>
        <taxon>Metazoa</taxon>
        <taxon>Chordata</taxon>
        <taxon>Craniata</taxon>
        <taxon>Vertebrata</taxon>
        <taxon>Euteleostomi</taxon>
        <taxon>Actinopterygii</taxon>
        <taxon>Neopterygii</taxon>
        <taxon>Teleostei</taxon>
        <taxon>Protacanthopterygii</taxon>
        <taxon>Salmoniformes</taxon>
        <taxon>Salmonidae</taxon>
        <taxon>Salmoninae</taxon>
        <taxon>Hucho</taxon>
    </lineage>
</organism>
<dbReference type="Ensembl" id="ENSHHUT00000068170.1">
    <property type="protein sequence ID" value="ENSHHUP00000065939.1"/>
    <property type="gene ID" value="ENSHHUG00000038823.1"/>
</dbReference>
<dbReference type="InterPro" id="IPR027417">
    <property type="entry name" value="P-loop_NTPase"/>
</dbReference>
<keyword evidence="7 12" id="KW-0175">Coiled coil</keyword>
<evidence type="ECO:0000256" key="7">
    <source>
        <dbReference type="ARBA" id="ARBA00023054"/>
    </source>
</evidence>